<keyword evidence="2" id="KW-1185">Reference proteome</keyword>
<name>A0ACB7SDQ7_HYAAI</name>
<organism evidence="1 2">
    <name type="scientific">Hyalomma asiaticum</name>
    <name type="common">Tick</name>
    <dbReference type="NCBI Taxonomy" id="266040"/>
    <lineage>
        <taxon>Eukaryota</taxon>
        <taxon>Metazoa</taxon>
        <taxon>Ecdysozoa</taxon>
        <taxon>Arthropoda</taxon>
        <taxon>Chelicerata</taxon>
        <taxon>Arachnida</taxon>
        <taxon>Acari</taxon>
        <taxon>Parasitiformes</taxon>
        <taxon>Ixodida</taxon>
        <taxon>Ixodoidea</taxon>
        <taxon>Ixodidae</taxon>
        <taxon>Hyalomminae</taxon>
        <taxon>Hyalomma</taxon>
    </lineage>
</organism>
<accession>A0ACB7SDQ7</accession>
<gene>
    <name evidence="1" type="ORF">HPB50_000921</name>
</gene>
<protein>
    <submittedName>
        <fullName evidence="1">Uncharacterized protein</fullName>
    </submittedName>
</protein>
<evidence type="ECO:0000313" key="1">
    <source>
        <dbReference type="EMBL" id="KAH6931848.1"/>
    </source>
</evidence>
<evidence type="ECO:0000313" key="2">
    <source>
        <dbReference type="Proteomes" id="UP000821845"/>
    </source>
</evidence>
<proteinExistence type="predicted"/>
<dbReference type="EMBL" id="CM023484">
    <property type="protein sequence ID" value="KAH6931848.1"/>
    <property type="molecule type" value="Genomic_DNA"/>
</dbReference>
<dbReference type="Proteomes" id="UP000821845">
    <property type="component" value="Chromosome 4"/>
</dbReference>
<comment type="caution">
    <text evidence="1">The sequence shown here is derived from an EMBL/GenBank/DDBJ whole genome shotgun (WGS) entry which is preliminary data.</text>
</comment>
<sequence length="127" mass="13879">MTKPYAMKAHRSKSLTQIDCLEGGMSRRDDEPSGGSSPSDASGQPQSLQSQPSQSSPSHQPPPSPDRLSVPEDAPPQRSRLRHSSRLKKGVAGSFQERDHRDTFKSCPKHKVDDAFLRRAVDAFGVA</sequence>
<reference evidence="1" key="1">
    <citation type="submission" date="2020-05" db="EMBL/GenBank/DDBJ databases">
        <title>Large-scale comparative analyses of tick genomes elucidate their genetic diversity and vector capacities.</title>
        <authorList>
            <person name="Jia N."/>
            <person name="Wang J."/>
            <person name="Shi W."/>
            <person name="Du L."/>
            <person name="Sun Y."/>
            <person name="Zhan W."/>
            <person name="Jiang J."/>
            <person name="Wang Q."/>
            <person name="Zhang B."/>
            <person name="Ji P."/>
            <person name="Sakyi L.B."/>
            <person name="Cui X."/>
            <person name="Yuan T."/>
            <person name="Jiang B."/>
            <person name="Yang W."/>
            <person name="Lam T.T.-Y."/>
            <person name="Chang Q."/>
            <person name="Ding S."/>
            <person name="Wang X."/>
            <person name="Zhu J."/>
            <person name="Ruan X."/>
            <person name="Zhao L."/>
            <person name="Wei J."/>
            <person name="Que T."/>
            <person name="Du C."/>
            <person name="Cheng J."/>
            <person name="Dai P."/>
            <person name="Han X."/>
            <person name="Huang E."/>
            <person name="Gao Y."/>
            <person name="Liu J."/>
            <person name="Shao H."/>
            <person name="Ye R."/>
            <person name="Li L."/>
            <person name="Wei W."/>
            <person name="Wang X."/>
            <person name="Wang C."/>
            <person name="Yang T."/>
            <person name="Huo Q."/>
            <person name="Li W."/>
            <person name="Guo W."/>
            <person name="Chen H."/>
            <person name="Zhou L."/>
            <person name="Ni X."/>
            <person name="Tian J."/>
            <person name="Zhou Y."/>
            <person name="Sheng Y."/>
            <person name="Liu T."/>
            <person name="Pan Y."/>
            <person name="Xia L."/>
            <person name="Li J."/>
            <person name="Zhao F."/>
            <person name="Cao W."/>
        </authorList>
    </citation>
    <scope>NUCLEOTIDE SEQUENCE</scope>
    <source>
        <strain evidence="1">Hyas-2018</strain>
    </source>
</reference>